<evidence type="ECO:0000313" key="2">
    <source>
        <dbReference type="EMBL" id="SFW24728.1"/>
    </source>
</evidence>
<evidence type="ECO:0000313" key="3">
    <source>
        <dbReference type="Proteomes" id="UP000183461"/>
    </source>
</evidence>
<sequence>MWEQYLFYNLDCFWHIDQTHHERVSTKARETSRTCCGFTVVSAALLPDRIRSRPTAHRTHRQLKCSAAPAHPHCLRRSYHARTVAECKYPFPTFIAPSRLRCVKPKMLPLGFRVIAHLRAGTAHRPTIGNNVTPDPIFNCQVTVLFYLFISGHPFVVFMCNISYNISYYAILRRMSSVTN</sequence>
<accession>A0A1K1MNJ8</accession>
<reference evidence="2 3" key="1">
    <citation type="submission" date="2016-11" db="EMBL/GenBank/DDBJ databases">
        <authorList>
            <person name="Jaros S."/>
            <person name="Januszkiewicz K."/>
            <person name="Wedrychowicz H."/>
        </authorList>
    </citation>
    <scope>NUCLEOTIDE SEQUENCE [LARGE SCALE GENOMIC DNA]</scope>
    <source>
        <strain evidence="2 3">YL228</strain>
    </source>
</reference>
<protein>
    <submittedName>
        <fullName evidence="2">Uncharacterized protein</fullName>
    </submittedName>
</protein>
<keyword evidence="1" id="KW-0812">Transmembrane</keyword>
<evidence type="ECO:0000256" key="1">
    <source>
        <dbReference type="SAM" id="Phobius"/>
    </source>
</evidence>
<keyword evidence="1" id="KW-0472">Membrane</keyword>
<name>A0A1K1MNJ8_RUMFL</name>
<organism evidence="2 3">
    <name type="scientific">Ruminococcus flavefaciens</name>
    <dbReference type="NCBI Taxonomy" id="1265"/>
    <lineage>
        <taxon>Bacteria</taxon>
        <taxon>Bacillati</taxon>
        <taxon>Bacillota</taxon>
        <taxon>Clostridia</taxon>
        <taxon>Eubacteriales</taxon>
        <taxon>Oscillospiraceae</taxon>
        <taxon>Ruminococcus</taxon>
    </lineage>
</organism>
<dbReference type="Proteomes" id="UP000183461">
    <property type="component" value="Unassembled WGS sequence"/>
</dbReference>
<feature type="transmembrane region" description="Helical" evidence="1">
    <location>
        <begin position="144"/>
        <end position="166"/>
    </location>
</feature>
<gene>
    <name evidence="2" type="ORF">SAMN02910280_1370</name>
</gene>
<proteinExistence type="predicted"/>
<dbReference type="AlphaFoldDB" id="A0A1K1MNJ8"/>
<dbReference type="EMBL" id="FPIP01000002">
    <property type="protein sequence ID" value="SFW24728.1"/>
    <property type="molecule type" value="Genomic_DNA"/>
</dbReference>
<keyword evidence="1" id="KW-1133">Transmembrane helix</keyword>